<protein>
    <submittedName>
        <fullName evidence="5">Thioredoxin-domain-containing protein</fullName>
    </submittedName>
</protein>
<evidence type="ECO:0000313" key="6">
    <source>
        <dbReference type="Proteomes" id="UP000076738"/>
    </source>
</evidence>
<keyword evidence="3" id="KW-0812">Transmembrane</keyword>
<dbReference type="Gene3D" id="3.40.30.10">
    <property type="entry name" value="Glutaredoxin"/>
    <property type="match status" value="1"/>
</dbReference>
<organism evidence="5 6">
    <name type="scientific">Calocera viscosa (strain TUFC12733)</name>
    <dbReference type="NCBI Taxonomy" id="1330018"/>
    <lineage>
        <taxon>Eukaryota</taxon>
        <taxon>Fungi</taxon>
        <taxon>Dikarya</taxon>
        <taxon>Basidiomycota</taxon>
        <taxon>Agaricomycotina</taxon>
        <taxon>Dacrymycetes</taxon>
        <taxon>Dacrymycetales</taxon>
        <taxon>Dacrymycetaceae</taxon>
        <taxon>Calocera</taxon>
    </lineage>
</organism>
<feature type="transmembrane region" description="Helical" evidence="3">
    <location>
        <begin position="153"/>
        <end position="170"/>
    </location>
</feature>
<reference evidence="5 6" key="1">
    <citation type="journal article" date="2016" name="Mol. Biol. Evol.">
        <title>Comparative Genomics of Early-Diverging Mushroom-Forming Fungi Provides Insights into the Origins of Lignocellulose Decay Capabilities.</title>
        <authorList>
            <person name="Nagy L.G."/>
            <person name="Riley R."/>
            <person name="Tritt A."/>
            <person name="Adam C."/>
            <person name="Daum C."/>
            <person name="Floudas D."/>
            <person name="Sun H."/>
            <person name="Yadav J.S."/>
            <person name="Pangilinan J."/>
            <person name="Larsson K.H."/>
            <person name="Matsuura K."/>
            <person name="Barry K."/>
            <person name="Labutti K."/>
            <person name="Kuo R."/>
            <person name="Ohm R.A."/>
            <person name="Bhattacharya S.S."/>
            <person name="Shirouzu T."/>
            <person name="Yoshinaga Y."/>
            <person name="Martin F.M."/>
            <person name="Grigoriev I.V."/>
            <person name="Hibbett D.S."/>
        </authorList>
    </citation>
    <scope>NUCLEOTIDE SEQUENCE [LARGE SCALE GENOMIC DNA]</scope>
    <source>
        <strain evidence="5 6">TUFC12733</strain>
    </source>
</reference>
<keyword evidence="1" id="KW-1015">Disulfide bond</keyword>
<dbReference type="Pfam" id="PF00085">
    <property type="entry name" value="Thioredoxin"/>
    <property type="match status" value="1"/>
</dbReference>
<dbReference type="EMBL" id="KV417284">
    <property type="protein sequence ID" value="KZO96329.1"/>
    <property type="molecule type" value="Genomic_DNA"/>
</dbReference>
<dbReference type="Proteomes" id="UP000076738">
    <property type="component" value="Unassembled WGS sequence"/>
</dbReference>
<keyword evidence="3" id="KW-0472">Membrane</keyword>
<dbReference type="InterPro" id="IPR013766">
    <property type="entry name" value="Thioredoxin_domain"/>
</dbReference>
<dbReference type="PROSITE" id="PS00194">
    <property type="entry name" value="THIOREDOXIN_1"/>
    <property type="match status" value="1"/>
</dbReference>
<evidence type="ECO:0000256" key="3">
    <source>
        <dbReference type="SAM" id="Phobius"/>
    </source>
</evidence>
<dbReference type="InterPro" id="IPR036249">
    <property type="entry name" value="Thioredoxin-like_sf"/>
</dbReference>
<dbReference type="OrthoDB" id="10263751at2759"/>
<evidence type="ECO:0000256" key="1">
    <source>
        <dbReference type="ARBA" id="ARBA00023157"/>
    </source>
</evidence>
<feature type="region of interest" description="Disordered" evidence="2">
    <location>
        <begin position="104"/>
        <end position="136"/>
    </location>
</feature>
<evidence type="ECO:0000313" key="5">
    <source>
        <dbReference type="EMBL" id="KZO96329.1"/>
    </source>
</evidence>
<name>A0A167M4K6_CALVF</name>
<dbReference type="PROSITE" id="PS51352">
    <property type="entry name" value="THIOREDOXIN_2"/>
    <property type="match status" value="1"/>
</dbReference>
<dbReference type="PRINTS" id="PR00421">
    <property type="entry name" value="THIOREDOXIN"/>
</dbReference>
<dbReference type="SUPFAM" id="SSF52833">
    <property type="entry name" value="Thioredoxin-like"/>
    <property type="match status" value="1"/>
</dbReference>
<gene>
    <name evidence="5" type="ORF">CALVIDRAFT_537105</name>
</gene>
<evidence type="ECO:0000256" key="2">
    <source>
        <dbReference type="SAM" id="MobiDB-lite"/>
    </source>
</evidence>
<dbReference type="InterPro" id="IPR017937">
    <property type="entry name" value="Thioredoxin_CS"/>
</dbReference>
<keyword evidence="6" id="KW-1185">Reference proteome</keyword>
<dbReference type="AlphaFoldDB" id="A0A167M4K6"/>
<dbReference type="STRING" id="1330018.A0A167M4K6"/>
<proteinExistence type="predicted"/>
<accession>A0A167M4K6</accession>
<feature type="domain" description="Thioredoxin" evidence="4">
    <location>
        <begin position="1"/>
        <end position="108"/>
    </location>
</feature>
<evidence type="ECO:0000259" key="4">
    <source>
        <dbReference type="PROSITE" id="PS51352"/>
    </source>
</evidence>
<dbReference type="CDD" id="cd02947">
    <property type="entry name" value="TRX_family"/>
    <property type="match status" value="1"/>
</dbReference>
<sequence>MSTITHITSSKQLSGLLSANAGKLAVIDFHATWCGPCHAIAPRYEALSKQYTDALFLKCDVDACREVAREYMITAMPTFIFLKNGQKVATVRGADVRGIESALRTHSAPTSGGAFTGKGQTLGGDSPSASTPATASSTGPDPFAWFKNMDPQVRLFGGLIVAYLVFWWFFSPSS</sequence>
<keyword evidence="3" id="KW-1133">Transmembrane helix</keyword>
<dbReference type="PANTHER" id="PTHR46115">
    <property type="entry name" value="THIOREDOXIN-LIKE PROTEIN 1"/>
    <property type="match status" value="1"/>
</dbReference>
<feature type="compositionally biased region" description="Low complexity" evidence="2">
    <location>
        <begin position="124"/>
        <end position="136"/>
    </location>
</feature>